<dbReference type="Gene3D" id="3.40.50.1820">
    <property type="entry name" value="alpha/beta hydrolase"/>
    <property type="match status" value="1"/>
</dbReference>
<dbReference type="OrthoDB" id="3200163at2759"/>
<sequence length="550" mass="61052">MASDTLAHPTLRRTLRGRPSAKAIQYRNLKYASIPGRWKDSIPNDTIGASTEGIFDATSFGPSCPHKRGAQAWDLTLVGNVQMPLQEGHMAEEETMDEFECLTVNVTVPKMAARERDGGGKGLPVFVWVHGGGLSVGSNSWPQYDLTRFVERSVEIGKPIVALSINYRLGILGFLASQELGIEGNFGYKDQILAFGWIKRHIAGFGGDPNNVTAAGESAAGISLSTLLCADVGREGLFERVVIMSGEATLRKSRNRAWHESMYHDQLKLLGLEGVSTQKRKSRLQKMNVDEMMNKLPLSQHFCASVDGKFLRGDITLGVLSDGTRREHKPDWCKEFVVGDTAHDGTILKARMLDNPNTFSLLQSLCAQHLTRSEITSLLSAYDLPASSPSQQQHSLLMLASELRFYLPTLAVHMGWKSTTPPKNCRRYHFHVSNPVEGLYKGLASHELDVGFLFGNFHDSLDRKSKEVGKQMADQWIRYVNGDGWCEAGKVLVIGETGVVEVEEAEYDANYRNGRGKVLERIGTERLWRLAEGWQGVRSEEFDKNPKASL</sequence>
<dbReference type="EMBL" id="MU005586">
    <property type="protein sequence ID" value="KAF2682831.1"/>
    <property type="molecule type" value="Genomic_DNA"/>
</dbReference>
<dbReference type="SUPFAM" id="SSF53474">
    <property type="entry name" value="alpha/beta-Hydrolases"/>
    <property type="match status" value="1"/>
</dbReference>
<reference evidence="2" key="1">
    <citation type="journal article" date="2020" name="Stud. Mycol.">
        <title>101 Dothideomycetes genomes: a test case for predicting lifestyles and emergence of pathogens.</title>
        <authorList>
            <person name="Haridas S."/>
            <person name="Albert R."/>
            <person name="Binder M."/>
            <person name="Bloem J."/>
            <person name="Labutti K."/>
            <person name="Salamov A."/>
            <person name="Andreopoulos B."/>
            <person name="Baker S."/>
            <person name="Barry K."/>
            <person name="Bills G."/>
            <person name="Bluhm B."/>
            <person name="Cannon C."/>
            <person name="Castanera R."/>
            <person name="Culley D."/>
            <person name="Daum C."/>
            <person name="Ezra D."/>
            <person name="Gonzalez J."/>
            <person name="Henrissat B."/>
            <person name="Kuo A."/>
            <person name="Liang C."/>
            <person name="Lipzen A."/>
            <person name="Lutzoni F."/>
            <person name="Magnuson J."/>
            <person name="Mondo S."/>
            <person name="Nolan M."/>
            <person name="Ohm R."/>
            <person name="Pangilinan J."/>
            <person name="Park H.-J."/>
            <person name="Ramirez L."/>
            <person name="Alfaro M."/>
            <person name="Sun H."/>
            <person name="Tritt A."/>
            <person name="Yoshinaga Y."/>
            <person name="Zwiers L.-H."/>
            <person name="Turgeon B."/>
            <person name="Goodwin S."/>
            <person name="Spatafora J."/>
            <person name="Crous P."/>
            <person name="Grigoriev I."/>
        </authorList>
    </citation>
    <scope>NUCLEOTIDE SEQUENCE</scope>
    <source>
        <strain evidence="2">CBS 122367</strain>
    </source>
</reference>
<evidence type="ECO:0000259" key="1">
    <source>
        <dbReference type="Pfam" id="PF00135"/>
    </source>
</evidence>
<name>A0A6G1IY09_9PLEO</name>
<proteinExistence type="predicted"/>
<protein>
    <submittedName>
        <fullName evidence="2">Para-nitrobenzyl esterase</fullName>
    </submittedName>
</protein>
<keyword evidence="3" id="KW-1185">Reference proteome</keyword>
<evidence type="ECO:0000313" key="2">
    <source>
        <dbReference type="EMBL" id="KAF2682831.1"/>
    </source>
</evidence>
<dbReference type="Pfam" id="PF00135">
    <property type="entry name" value="COesterase"/>
    <property type="match status" value="1"/>
</dbReference>
<accession>A0A6G1IY09</accession>
<organism evidence="2 3">
    <name type="scientific">Lentithecium fluviatile CBS 122367</name>
    <dbReference type="NCBI Taxonomy" id="1168545"/>
    <lineage>
        <taxon>Eukaryota</taxon>
        <taxon>Fungi</taxon>
        <taxon>Dikarya</taxon>
        <taxon>Ascomycota</taxon>
        <taxon>Pezizomycotina</taxon>
        <taxon>Dothideomycetes</taxon>
        <taxon>Pleosporomycetidae</taxon>
        <taxon>Pleosporales</taxon>
        <taxon>Massarineae</taxon>
        <taxon>Lentitheciaceae</taxon>
        <taxon>Lentithecium</taxon>
    </lineage>
</organism>
<dbReference type="InterPro" id="IPR029058">
    <property type="entry name" value="AB_hydrolase_fold"/>
</dbReference>
<evidence type="ECO:0000313" key="3">
    <source>
        <dbReference type="Proteomes" id="UP000799291"/>
    </source>
</evidence>
<dbReference type="Proteomes" id="UP000799291">
    <property type="component" value="Unassembled WGS sequence"/>
</dbReference>
<dbReference type="AlphaFoldDB" id="A0A6G1IY09"/>
<dbReference type="InterPro" id="IPR050309">
    <property type="entry name" value="Type-B_Carboxylest/Lipase"/>
</dbReference>
<feature type="domain" description="Carboxylesterase type B" evidence="1">
    <location>
        <begin position="22"/>
        <end position="480"/>
    </location>
</feature>
<dbReference type="InterPro" id="IPR002018">
    <property type="entry name" value="CarbesteraseB"/>
</dbReference>
<dbReference type="PANTHER" id="PTHR11559">
    <property type="entry name" value="CARBOXYLESTERASE"/>
    <property type="match status" value="1"/>
</dbReference>
<gene>
    <name evidence="2" type="ORF">K458DRAFT_432784</name>
</gene>